<dbReference type="RefSeq" id="WP_046220387.1">
    <property type="nucleotide sequence ID" value="NZ_JWYV01000006.1"/>
</dbReference>
<dbReference type="Pfam" id="PF00535">
    <property type="entry name" value="Glycos_transf_2"/>
    <property type="match status" value="1"/>
</dbReference>
<dbReference type="STRING" id="265726.KY46_09375"/>
<reference evidence="3 4" key="1">
    <citation type="submission" date="2014-12" db="EMBL/GenBank/DDBJ databases">
        <title>Mercury Reductase activity and rhizosphere competence traits in the genome of root associated Photobacterium halotolerans MELD1.</title>
        <authorList>
            <person name="Mathew D.C."/>
            <person name="Huang C.-C."/>
        </authorList>
    </citation>
    <scope>NUCLEOTIDE SEQUENCE [LARGE SCALE GENOMIC DNA]</scope>
    <source>
        <strain evidence="3 4">MELD1</strain>
    </source>
</reference>
<organism evidence="3 4">
    <name type="scientific">Photobacterium halotolerans</name>
    <dbReference type="NCBI Taxonomy" id="265726"/>
    <lineage>
        <taxon>Bacteria</taxon>
        <taxon>Pseudomonadati</taxon>
        <taxon>Pseudomonadota</taxon>
        <taxon>Gammaproteobacteria</taxon>
        <taxon>Vibrionales</taxon>
        <taxon>Vibrionaceae</taxon>
        <taxon>Photobacterium</taxon>
    </lineage>
</organism>
<dbReference type="Gene3D" id="3.90.550.10">
    <property type="entry name" value="Spore Coat Polysaccharide Biosynthesis Protein SpsA, Chain A"/>
    <property type="match status" value="1"/>
</dbReference>
<dbReference type="PANTHER" id="PTHR43630:SF2">
    <property type="entry name" value="GLYCOSYLTRANSFERASE"/>
    <property type="match status" value="1"/>
</dbReference>
<proteinExistence type="inferred from homology"/>
<dbReference type="SUPFAM" id="SSF53448">
    <property type="entry name" value="Nucleotide-diphospho-sugar transferases"/>
    <property type="match status" value="1"/>
</dbReference>
<protein>
    <submittedName>
        <fullName evidence="3">Glycosyltransferase</fullName>
    </submittedName>
</protein>
<evidence type="ECO:0000259" key="2">
    <source>
        <dbReference type="Pfam" id="PF00535"/>
    </source>
</evidence>
<accession>A0A0F5VDE8</accession>
<sequence>MAPNTSNTTLGVLMIIKNEAKHLAACLETVKDWVDEIVIIDSGSTDESETIARRYTDKFFRYDDWPGFGPQRQRAQQHATTDWVLVLDADERVTPELKTAIQSAITANPSGVAFKINRLSDAFGKTIHHSGWSPDWVIRLYRREETRYNDALVHEKLLTDGLTVRPLEGRLLHFTFDNLSQYTRKTALYAKSWTDQREGKKRGSLSAAIAHAIARFIKMYFIKGGFLDGRHGLLLAILSANTVFTRYADLWLREYVKDKHSK</sequence>
<dbReference type="CDD" id="cd02511">
    <property type="entry name" value="Beta4Glucosyltransferase"/>
    <property type="match status" value="1"/>
</dbReference>
<evidence type="ECO:0000256" key="1">
    <source>
        <dbReference type="ARBA" id="ARBA00038494"/>
    </source>
</evidence>
<dbReference type="EMBL" id="JWYV01000006">
    <property type="protein sequence ID" value="KKD00093.1"/>
    <property type="molecule type" value="Genomic_DNA"/>
</dbReference>
<dbReference type="GO" id="GO:0016740">
    <property type="term" value="F:transferase activity"/>
    <property type="evidence" value="ECO:0007669"/>
    <property type="project" value="UniProtKB-KW"/>
</dbReference>
<gene>
    <name evidence="3" type="ORF">KY46_09375</name>
</gene>
<dbReference type="AlphaFoldDB" id="A0A0F5VDE8"/>
<evidence type="ECO:0000313" key="4">
    <source>
        <dbReference type="Proteomes" id="UP000033633"/>
    </source>
</evidence>
<keyword evidence="3" id="KW-0808">Transferase</keyword>
<comment type="caution">
    <text evidence="3">The sequence shown here is derived from an EMBL/GenBank/DDBJ whole genome shotgun (WGS) entry which is preliminary data.</text>
</comment>
<feature type="domain" description="Glycosyltransferase 2-like" evidence="2">
    <location>
        <begin position="12"/>
        <end position="146"/>
    </location>
</feature>
<dbReference type="Proteomes" id="UP000033633">
    <property type="component" value="Unassembled WGS sequence"/>
</dbReference>
<dbReference type="InterPro" id="IPR001173">
    <property type="entry name" value="Glyco_trans_2-like"/>
</dbReference>
<name>A0A0F5VDE8_9GAMM</name>
<evidence type="ECO:0000313" key="3">
    <source>
        <dbReference type="EMBL" id="KKD00093.1"/>
    </source>
</evidence>
<keyword evidence="4" id="KW-1185">Reference proteome</keyword>
<dbReference type="PANTHER" id="PTHR43630">
    <property type="entry name" value="POLY-BETA-1,6-N-ACETYL-D-GLUCOSAMINE SYNTHASE"/>
    <property type="match status" value="1"/>
</dbReference>
<comment type="similarity">
    <text evidence="1">Belongs to the glycosyltransferase 2 family. WaaE/KdtX subfamily.</text>
</comment>
<dbReference type="OrthoDB" id="9815923at2"/>
<dbReference type="InterPro" id="IPR029044">
    <property type="entry name" value="Nucleotide-diphossugar_trans"/>
</dbReference>
<dbReference type="PATRIC" id="fig|265726.11.peg.4028"/>